<keyword evidence="2" id="KW-0732">Signal</keyword>
<protein>
    <recommendedName>
        <fullName evidence="5">Secreted protein</fullName>
    </recommendedName>
</protein>
<feature type="signal peptide" evidence="2">
    <location>
        <begin position="1"/>
        <end position="21"/>
    </location>
</feature>
<dbReference type="Proteomes" id="UP000717696">
    <property type="component" value="Unassembled WGS sequence"/>
</dbReference>
<comment type="caution">
    <text evidence="3">The sequence shown here is derived from an EMBL/GenBank/DDBJ whole genome shotgun (WGS) entry which is preliminary data.</text>
</comment>
<accession>A0A9P9EUR7</accession>
<evidence type="ECO:0008006" key="5">
    <source>
        <dbReference type="Google" id="ProtNLM"/>
    </source>
</evidence>
<reference evidence="3" key="1">
    <citation type="journal article" date="2021" name="Nat. Commun.">
        <title>Genetic determinants of endophytism in the Arabidopsis root mycobiome.</title>
        <authorList>
            <person name="Mesny F."/>
            <person name="Miyauchi S."/>
            <person name="Thiergart T."/>
            <person name="Pickel B."/>
            <person name="Atanasova L."/>
            <person name="Karlsson M."/>
            <person name="Huettel B."/>
            <person name="Barry K.W."/>
            <person name="Haridas S."/>
            <person name="Chen C."/>
            <person name="Bauer D."/>
            <person name="Andreopoulos W."/>
            <person name="Pangilinan J."/>
            <person name="LaButti K."/>
            <person name="Riley R."/>
            <person name="Lipzen A."/>
            <person name="Clum A."/>
            <person name="Drula E."/>
            <person name="Henrissat B."/>
            <person name="Kohler A."/>
            <person name="Grigoriev I.V."/>
            <person name="Martin F.M."/>
            <person name="Hacquard S."/>
        </authorList>
    </citation>
    <scope>NUCLEOTIDE SEQUENCE</scope>
    <source>
        <strain evidence="3">MPI-CAGE-AT-0021</strain>
    </source>
</reference>
<feature type="chain" id="PRO_5040394901" description="Secreted protein" evidence="2">
    <location>
        <begin position="22"/>
        <end position="170"/>
    </location>
</feature>
<organism evidence="3 4">
    <name type="scientific">Dactylonectria estremocensis</name>
    <dbReference type="NCBI Taxonomy" id="1079267"/>
    <lineage>
        <taxon>Eukaryota</taxon>
        <taxon>Fungi</taxon>
        <taxon>Dikarya</taxon>
        <taxon>Ascomycota</taxon>
        <taxon>Pezizomycotina</taxon>
        <taxon>Sordariomycetes</taxon>
        <taxon>Hypocreomycetidae</taxon>
        <taxon>Hypocreales</taxon>
        <taxon>Nectriaceae</taxon>
        <taxon>Dactylonectria</taxon>
    </lineage>
</organism>
<feature type="region of interest" description="Disordered" evidence="1">
    <location>
        <begin position="145"/>
        <end position="170"/>
    </location>
</feature>
<gene>
    <name evidence="3" type="ORF">B0J13DRAFT_42132</name>
</gene>
<evidence type="ECO:0000313" key="3">
    <source>
        <dbReference type="EMBL" id="KAH7144310.1"/>
    </source>
</evidence>
<proteinExistence type="predicted"/>
<evidence type="ECO:0000313" key="4">
    <source>
        <dbReference type="Proteomes" id="UP000717696"/>
    </source>
</evidence>
<name>A0A9P9EUR7_9HYPO</name>
<dbReference type="EMBL" id="JAGMUU010000010">
    <property type="protein sequence ID" value="KAH7144310.1"/>
    <property type="molecule type" value="Genomic_DNA"/>
</dbReference>
<evidence type="ECO:0000256" key="1">
    <source>
        <dbReference type="SAM" id="MobiDB-lite"/>
    </source>
</evidence>
<evidence type="ECO:0000256" key="2">
    <source>
        <dbReference type="SAM" id="SignalP"/>
    </source>
</evidence>
<keyword evidence="4" id="KW-1185">Reference proteome</keyword>
<sequence length="170" mass="18551">MVRLFLTRLSLSLLFFRLVAGRVLPCPSPRFPDRGKDHHCILEVCDHHLAPFEAQVAIRSLVRGGGFGHPIASHPILVAWAAAASHRTAPHRIASLRTDDGRPKCSNETKLRGGGVGFSLSASSPPLFSAPHYYHVIVRPGLSASSEEAQSHHRRRHRQGVTGKGAPLRT</sequence>
<dbReference type="AlphaFoldDB" id="A0A9P9EUR7"/>